<comment type="caution">
    <text evidence="2">The sequence shown here is derived from an EMBL/GenBank/DDBJ whole genome shotgun (WGS) entry which is preliminary data.</text>
</comment>
<accession>A0A832DNK7</accession>
<dbReference type="AlphaFoldDB" id="A0A832DNK7"/>
<gene>
    <name evidence="2" type="ORF">ENS56_07240</name>
</gene>
<protein>
    <submittedName>
        <fullName evidence="2">Uncharacterized protein</fullName>
    </submittedName>
</protein>
<feature type="compositionally biased region" description="Polar residues" evidence="1">
    <location>
        <begin position="110"/>
        <end position="122"/>
    </location>
</feature>
<feature type="compositionally biased region" description="Basic and acidic residues" evidence="1">
    <location>
        <begin position="41"/>
        <end position="75"/>
    </location>
</feature>
<feature type="compositionally biased region" description="Gly residues" evidence="1">
    <location>
        <begin position="98"/>
        <end position="107"/>
    </location>
</feature>
<dbReference type="EMBL" id="DSVI01000008">
    <property type="protein sequence ID" value="HGT47812.1"/>
    <property type="molecule type" value="Genomic_DNA"/>
</dbReference>
<name>A0A832DNK7_9BACT</name>
<evidence type="ECO:0000256" key="1">
    <source>
        <dbReference type="SAM" id="MobiDB-lite"/>
    </source>
</evidence>
<sequence length="122" mass="13534">MKTLTIFLLAAGLSVAQTFPDSLKNKEMNREQKQIQVQQKETNRIQERIGSKENPEDGKNINRPKMDVFIDKDGDGICDNRQSGMSFNKMRNRKSSGGQKGPGGPHGSGNDSQQQNGYHGGR</sequence>
<proteinExistence type="predicted"/>
<organism evidence="2">
    <name type="scientific">Ignavibacterium album</name>
    <dbReference type="NCBI Taxonomy" id="591197"/>
    <lineage>
        <taxon>Bacteria</taxon>
        <taxon>Pseudomonadati</taxon>
        <taxon>Ignavibacteriota</taxon>
        <taxon>Ignavibacteria</taxon>
        <taxon>Ignavibacteriales</taxon>
        <taxon>Ignavibacteriaceae</taxon>
        <taxon>Ignavibacterium</taxon>
    </lineage>
</organism>
<feature type="region of interest" description="Disordered" evidence="1">
    <location>
        <begin position="34"/>
        <end position="122"/>
    </location>
</feature>
<reference evidence="2" key="1">
    <citation type="journal article" date="2020" name="mSystems">
        <title>Genome- and Community-Level Interaction Insights into Carbon Utilization and Element Cycling Functions of Hydrothermarchaeota in Hydrothermal Sediment.</title>
        <authorList>
            <person name="Zhou Z."/>
            <person name="Liu Y."/>
            <person name="Xu W."/>
            <person name="Pan J."/>
            <person name="Luo Z.H."/>
            <person name="Li M."/>
        </authorList>
    </citation>
    <scope>NUCLEOTIDE SEQUENCE [LARGE SCALE GENOMIC DNA]</scope>
    <source>
        <strain evidence="2">SpSt-500</strain>
    </source>
</reference>
<evidence type="ECO:0000313" key="2">
    <source>
        <dbReference type="EMBL" id="HGT47812.1"/>
    </source>
</evidence>